<dbReference type="WBParaSite" id="PS1159_v2.g21835.t1">
    <property type="protein sequence ID" value="PS1159_v2.g21835.t1"/>
    <property type="gene ID" value="PS1159_v2.g21835"/>
</dbReference>
<organism evidence="1 2">
    <name type="scientific">Panagrolaimus sp. PS1159</name>
    <dbReference type="NCBI Taxonomy" id="55785"/>
    <lineage>
        <taxon>Eukaryota</taxon>
        <taxon>Metazoa</taxon>
        <taxon>Ecdysozoa</taxon>
        <taxon>Nematoda</taxon>
        <taxon>Chromadorea</taxon>
        <taxon>Rhabditida</taxon>
        <taxon>Tylenchina</taxon>
        <taxon>Panagrolaimomorpha</taxon>
        <taxon>Panagrolaimoidea</taxon>
        <taxon>Panagrolaimidae</taxon>
        <taxon>Panagrolaimus</taxon>
    </lineage>
</organism>
<proteinExistence type="predicted"/>
<accession>A0AC35FX83</accession>
<name>A0AC35FX83_9BILA</name>
<reference evidence="2" key="1">
    <citation type="submission" date="2022-11" db="UniProtKB">
        <authorList>
            <consortium name="WormBaseParasite"/>
        </authorList>
    </citation>
    <scope>IDENTIFICATION</scope>
</reference>
<evidence type="ECO:0000313" key="2">
    <source>
        <dbReference type="WBParaSite" id="PS1159_v2.g21835.t1"/>
    </source>
</evidence>
<evidence type="ECO:0000313" key="1">
    <source>
        <dbReference type="Proteomes" id="UP000887580"/>
    </source>
</evidence>
<dbReference type="Proteomes" id="UP000887580">
    <property type="component" value="Unplaced"/>
</dbReference>
<sequence>MGDFCEICKAGYHGDAKEGSIDSCTKCACPLASNSFSDTCIPAETGRGYACNACKPGYAGIYCESCVAGYYGDPNIDGGFCAQCACHPYGSLNGYCHNVTGQCECRDGVEGRDCSVCRPRHAFIDRVCTSCDQGCYKDLMDLEDEMFAQLETVKNLSDSKPIPNKRLRNINEAVTSFSALLSTVKQNEESAADLFSNPIEENKNIKEARLVINEAKYLEERSNDTLNKLRQLQNDITVIRNIEHEQNRRVYDISTQLNSFSDQVSRQHSGNVEAMVSEASKLLDQLKERERQIEKQINYASKNAEEAEEILKRVLSKKLNDTSYDMLFEAHEDRRQWIKDFRDTIWDNAKVNATAAKKLTDIVNKRLETLKDLVAQVENATEGQKEILAKAKETVESIKQQSLNSHDHYQEVKDDTLTKLNKATENIRERSAKEQEELANEKHKLHAAENHAKELEHQTKKFKIEMANIQSGSNEALSAINAYKDIVQALTNASEAADQARKQAEEAFTDINGDSENSLVSEAAKKLNTSNFLKNAFAEATGSDVSDTTKRLHSVLERIQKSSTEIEKEVKSVKDAQDVLDDHEDRINNIHVTVAQANEAVENSAKTVDQFAKDVDELKDRADAVSNFNEQAIREDINNITESSQSLSTTMAKLEDIRNRGAKHSDELKTVRQKLAVLKEKINEAKEKASKVRISVKSDPRTACARQYISPAHPSPTTTISIQYRPALEIPDALLFLTLTKSRRTQAREYIAIELKERRIIVHWNIGSGSRRATNSHNINHIAASDRYTWYHIDVTRIGNAVKVAVGLKQQSLGEGAKNVDEPTEVSLGEPDATNDVILNTIPGETKIYIGYDDIEVTNELGLGTNKFAGVIGGLKVDNQPVPLWVFVDQTGQCDGAIGAPQTAARGHFFRNGFAQIRMPMTERINTLIRIVYSAYSRDGLLYFRGSSEHGDFVAVELRDGAIYVKANYGENSYVEAHTTLSTYSDGRVHAIKITRNQNEIDLQVDDDSDHVTAAIPGENNVLNVGDEDAHYVGGIPSDFDKTPFEERDISWSGFVGCIQLIKPNQVSELDLDHPIRSQRKEPGCEFKDAQLLPADGVIGFPKPGYLVTESIRIGTNSSIAFNMRTKNSNAVLLYQKALKKKGKRATDEDEKTFFVFYIFNGRLIVHLGTDHSDRLKRPSLSSNQSYNDGRLHSVFFARNGNSIEVRIDDREILKGHLPDDTIIGTENSKLYFGGLPDWASKEKKDDMGTSEPLIGCLSDFYFNFEKWSIIPEEHHAQLGTYESPADEQKSFERKNSKLSVQRAAPTFVSSSSSDSPESAALLSSFDQNLVGAIPLTETCRAPSMKETEAQIAEGARYGATESSHSKINFASPYPDFKSFKLDFLFRTESPNGTLWVWANYKKYTLYFFLYLEDGFLTLDVKGKDTAIKQLQYKERKLDDGEWHAVDFRKQEHEIQLQVDNLAVETLKDVPHPRVTRKRMFIGGVISRHKKEFNFTRPSFNGCIKDFVVDGISRDLHAKSRDVILCKKTNDVAYIHHGGYASFAALKSFSNTEPNTIEISFKLRSTTNTGLLFALLSQQEYNTTYLFANMTSESIIFTAVHSDKKLFIEHKVPLSSSLCPSEFHRFHLTLTRTNLHIRLNDARGNLQVSIPSNSMDIYRSLPIHIGGVSAKVGDSLHLSSFNGCIKDLYFSGTVVPLSKAKKLHKIIPNGCPLI</sequence>
<protein>
    <submittedName>
        <fullName evidence="2">Uncharacterized protein</fullName>
    </submittedName>
</protein>